<sequence>MDFKYRDKKIVSGEKTILCGIINTTPDSFSDGGKYYDIENAVRRAKELVAEGATMLDVGGESTRPGSTYVEIEEEIKRVVPAIKAIKDSVDVPISVDTWKSEVAKAAIEAGADIINDITGFLGDLNMGKVIGESNVGAIVMFNPVIARPSHPSSKVFPKFGGDGVFSEAELKSYEDMNIVEVMEKYFKKSLELAEKYGISKERIMLDPGIGFGLTKKENLELINKVDIIREMGYFTFLGVSRKRFIMNILDENGFETNFETEEGSINRDQSSAILTSIAAFKGVEVVRVHTIKPHLMAACISDSVRMADEMEDINFGAYKNK</sequence>
<dbReference type="PANTHER" id="PTHR20941">
    <property type="entry name" value="FOLATE SYNTHESIS PROTEINS"/>
    <property type="match status" value="1"/>
</dbReference>
<evidence type="ECO:0000256" key="9">
    <source>
        <dbReference type="ARBA" id="ARBA00022842"/>
    </source>
</evidence>
<dbReference type="GO" id="GO:0046656">
    <property type="term" value="P:folic acid biosynthetic process"/>
    <property type="evidence" value="ECO:0007669"/>
    <property type="project" value="UniProtKB-KW"/>
</dbReference>
<dbReference type="PANTHER" id="PTHR20941:SF1">
    <property type="entry name" value="FOLIC ACID SYNTHESIS PROTEIN FOL1"/>
    <property type="match status" value="1"/>
</dbReference>
<evidence type="ECO:0000256" key="8">
    <source>
        <dbReference type="ARBA" id="ARBA00022723"/>
    </source>
</evidence>
<evidence type="ECO:0000256" key="11">
    <source>
        <dbReference type="ARBA" id="ARBA00030193"/>
    </source>
</evidence>
<evidence type="ECO:0000256" key="7">
    <source>
        <dbReference type="ARBA" id="ARBA00022679"/>
    </source>
</evidence>
<keyword evidence="10 12" id="KW-0289">Folate biosynthesis</keyword>
<dbReference type="GO" id="GO:0046654">
    <property type="term" value="P:tetrahydrofolate biosynthetic process"/>
    <property type="evidence" value="ECO:0007669"/>
    <property type="project" value="UniProtKB-UniPathway"/>
</dbReference>
<evidence type="ECO:0000256" key="3">
    <source>
        <dbReference type="ARBA" id="ARBA00004763"/>
    </source>
</evidence>
<dbReference type="InterPro" id="IPR045031">
    <property type="entry name" value="DHP_synth-like"/>
</dbReference>
<organism evidence="14 15">
    <name type="scientific">Peptoniphilus indolicus</name>
    <dbReference type="NCBI Taxonomy" id="33030"/>
    <lineage>
        <taxon>Bacteria</taxon>
        <taxon>Bacillati</taxon>
        <taxon>Bacillota</taxon>
        <taxon>Tissierellia</taxon>
        <taxon>Tissierellales</taxon>
        <taxon>Peptoniphilaceae</taxon>
        <taxon>Peptoniphilus</taxon>
    </lineage>
</organism>
<dbReference type="Proteomes" id="UP000254777">
    <property type="component" value="Unassembled WGS sequence"/>
</dbReference>
<dbReference type="InterPro" id="IPR006390">
    <property type="entry name" value="DHP_synth_dom"/>
</dbReference>
<dbReference type="NCBIfam" id="TIGR01496">
    <property type="entry name" value="DHPS"/>
    <property type="match status" value="1"/>
</dbReference>
<keyword evidence="8 12" id="KW-0479">Metal-binding</keyword>
<dbReference type="InterPro" id="IPR000489">
    <property type="entry name" value="Pterin-binding_dom"/>
</dbReference>
<dbReference type="GO" id="GO:0046872">
    <property type="term" value="F:metal ion binding"/>
    <property type="evidence" value="ECO:0007669"/>
    <property type="project" value="UniProtKB-KW"/>
</dbReference>
<dbReference type="CDD" id="cd00739">
    <property type="entry name" value="DHPS"/>
    <property type="match status" value="1"/>
</dbReference>
<evidence type="ECO:0000259" key="13">
    <source>
        <dbReference type="PROSITE" id="PS50972"/>
    </source>
</evidence>
<dbReference type="UniPathway" id="UPA00077">
    <property type="reaction ID" value="UER00156"/>
</dbReference>
<gene>
    <name evidence="14" type="primary">sulA</name>
    <name evidence="14" type="ORF">NCTC11088_00709</name>
</gene>
<dbReference type="PROSITE" id="PS00793">
    <property type="entry name" value="DHPS_2"/>
    <property type="match status" value="1"/>
</dbReference>
<evidence type="ECO:0000256" key="10">
    <source>
        <dbReference type="ARBA" id="ARBA00022909"/>
    </source>
</evidence>
<dbReference type="EC" id="2.5.1.15" evidence="5 12"/>
<reference evidence="14 15" key="1">
    <citation type="submission" date="2018-06" db="EMBL/GenBank/DDBJ databases">
        <authorList>
            <consortium name="Pathogen Informatics"/>
            <person name="Doyle S."/>
        </authorList>
    </citation>
    <scope>NUCLEOTIDE SEQUENCE [LARGE SCALE GENOMIC DNA]</scope>
    <source>
        <strain evidence="14 15">NCTC11088</strain>
    </source>
</reference>
<dbReference type="Pfam" id="PF00809">
    <property type="entry name" value="Pterin_bind"/>
    <property type="match status" value="1"/>
</dbReference>
<feature type="domain" description="Pterin-binding" evidence="13">
    <location>
        <begin position="16"/>
        <end position="302"/>
    </location>
</feature>
<accession>A0A379DAK2</accession>
<dbReference type="AlphaFoldDB" id="A0A379DAK2"/>
<evidence type="ECO:0000256" key="12">
    <source>
        <dbReference type="RuleBase" id="RU361205"/>
    </source>
</evidence>
<dbReference type="SUPFAM" id="SSF51717">
    <property type="entry name" value="Dihydropteroate synthetase-like"/>
    <property type="match status" value="1"/>
</dbReference>
<evidence type="ECO:0000256" key="5">
    <source>
        <dbReference type="ARBA" id="ARBA00012458"/>
    </source>
</evidence>
<evidence type="ECO:0000256" key="4">
    <source>
        <dbReference type="ARBA" id="ARBA00009503"/>
    </source>
</evidence>
<proteinExistence type="inferred from homology"/>
<comment type="function">
    <text evidence="12">Catalyzes the condensation of para-aminobenzoate (pABA) with 6-hydroxymethyl-7,8-dihydropterin diphosphate (DHPt-PP) to form 7,8-dihydropteroate (H2Pte), the immediate precursor of folate derivatives.</text>
</comment>
<evidence type="ECO:0000256" key="1">
    <source>
        <dbReference type="ARBA" id="ARBA00000012"/>
    </source>
</evidence>
<dbReference type="InterPro" id="IPR011005">
    <property type="entry name" value="Dihydropteroate_synth-like_sf"/>
</dbReference>
<protein>
    <recommendedName>
        <fullName evidence="6 12">Dihydropteroate synthase</fullName>
        <shortName evidence="12">DHPS</shortName>
        <ecNumber evidence="5 12">2.5.1.15</ecNumber>
    </recommendedName>
    <alternativeName>
        <fullName evidence="11 12">Dihydropteroate pyrophosphorylase</fullName>
    </alternativeName>
</protein>
<evidence type="ECO:0000313" key="14">
    <source>
        <dbReference type="EMBL" id="SUB74947.1"/>
    </source>
</evidence>
<dbReference type="EMBL" id="UGTH01000001">
    <property type="protein sequence ID" value="SUB74947.1"/>
    <property type="molecule type" value="Genomic_DNA"/>
</dbReference>
<evidence type="ECO:0000256" key="2">
    <source>
        <dbReference type="ARBA" id="ARBA00001946"/>
    </source>
</evidence>
<dbReference type="Gene3D" id="3.20.20.20">
    <property type="entry name" value="Dihydropteroate synthase-like"/>
    <property type="match status" value="1"/>
</dbReference>
<dbReference type="PROSITE" id="PS00792">
    <property type="entry name" value="DHPS_1"/>
    <property type="match status" value="1"/>
</dbReference>
<name>A0A379DAK2_9FIRM</name>
<keyword evidence="7 12" id="KW-0808">Transferase</keyword>
<dbReference type="PROSITE" id="PS50972">
    <property type="entry name" value="PTERIN_BINDING"/>
    <property type="match status" value="1"/>
</dbReference>
<keyword evidence="9 12" id="KW-0460">Magnesium</keyword>
<evidence type="ECO:0000256" key="6">
    <source>
        <dbReference type="ARBA" id="ARBA00016919"/>
    </source>
</evidence>
<dbReference type="GO" id="GO:0005829">
    <property type="term" value="C:cytosol"/>
    <property type="evidence" value="ECO:0007669"/>
    <property type="project" value="TreeGrafter"/>
</dbReference>
<comment type="catalytic activity">
    <reaction evidence="1">
        <text>(7,8-dihydropterin-6-yl)methyl diphosphate + 4-aminobenzoate = 7,8-dihydropteroate + diphosphate</text>
        <dbReference type="Rhea" id="RHEA:19949"/>
        <dbReference type="ChEBI" id="CHEBI:17836"/>
        <dbReference type="ChEBI" id="CHEBI:17839"/>
        <dbReference type="ChEBI" id="CHEBI:33019"/>
        <dbReference type="ChEBI" id="CHEBI:72950"/>
        <dbReference type="EC" id="2.5.1.15"/>
    </reaction>
</comment>
<evidence type="ECO:0000313" key="15">
    <source>
        <dbReference type="Proteomes" id="UP000254777"/>
    </source>
</evidence>
<dbReference type="GO" id="GO:0004156">
    <property type="term" value="F:dihydropteroate synthase activity"/>
    <property type="evidence" value="ECO:0007669"/>
    <property type="project" value="UniProtKB-EC"/>
</dbReference>
<comment type="cofactor">
    <cofactor evidence="2 12">
        <name>Mg(2+)</name>
        <dbReference type="ChEBI" id="CHEBI:18420"/>
    </cofactor>
</comment>
<comment type="similarity">
    <text evidence="4 12">Belongs to the DHPS family.</text>
</comment>
<dbReference type="RefSeq" id="WP_004819474.1">
    <property type="nucleotide sequence ID" value="NZ_UGTH01000001.1"/>
</dbReference>
<comment type="pathway">
    <text evidence="3 12">Cofactor biosynthesis; tetrahydrofolate biosynthesis; 7,8-dihydrofolate from 2-amino-4-hydroxy-6-hydroxymethyl-7,8-dihydropteridine diphosphate and 4-aminobenzoate: step 1/2.</text>
</comment>